<accession>A0A9I9EHU0</accession>
<proteinExistence type="predicted"/>
<sequence>MSKFTFLARKTLFSDSILLYQLFIVIKALGTSLQASTASIAISTPSSPSSFLLVNKLRFEADGLADDAPEMHHVEGAFLEMLLKFT</sequence>
<protein>
    <submittedName>
        <fullName evidence="1">Uncharacterized protein</fullName>
    </submittedName>
</protein>
<reference evidence="1" key="1">
    <citation type="submission" date="2023-03" db="UniProtKB">
        <authorList>
            <consortium name="EnsemblPlants"/>
        </authorList>
    </citation>
    <scope>IDENTIFICATION</scope>
</reference>
<evidence type="ECO:0000313" key="1">
    <source>
        <dbReference type="EnsemblPlants" id="MELO3C033947.2.1"/>
    </source>
</evidence>
<organism evidence="1">
    <name type="scientific">Cucumis melo</name>
    <name type="common">Muskmelon</name>
    <dbReference type="NCBI Taxonomy" id="3656"/>
    <lineage>
        <taxon>Eukaryota</taxon>
        <taxon>Viridiplantae</taxon>
        <taxon>Streptophyta</taxon>
        <taxon>Embryophyta</taxon>
        <taxon>Tracheophyta</taxon>
        <taxon>Spermatophyta</taxon>
        <taxon>Magnoliopsida</taxon>
        <taxon>eudicotyledons</taxon>
        <taxon>Gunneridae</taxon>
        <taxon>Pentapetalae</taxon>
        <taxon>rosids</taxon>
        <taxon>fabids</taxon>
        <taxon>Cucurbitales</taxon>
        <taxon>Cucurbitaceae</taxon>
        <taxon>Benincaseae</taxon>
        <taxon>Cucumis</taxon>
    </lineage>
</organism>
<dbReference type="AlphaFoldDB" id="A0A9I9EHU0"/>
<dbReference type="Gramene" id="MELO3C033947.2.1">
    <property type="protein sequence ID" value="MELO3C033947.2.1"/>
    <property type="gene ID" value="MELO3C033947.2"/>
</dbReference>
<name>A0A9I9EHU0_CUCME</name>
<dbReference type="EnsemblPlants" id="MELO3C033947.2.1">
    <property type="protein sequence ID" value="MELO3C033947.2.1"/>
    <property type="gene ID" value="MELO3C033947.2"/>
</dbReference>